<dbReference type="OMA" id="CSIQRIV"/>
<gene>
    <name evidence="1" type="ORF">GGP41_009120</name>
</gene>
<evidence type="ECO:0000313" key="2">
    <source>
        <dbReference type="Proteomes" id="UP000624244"/>
    </source>
</evidence>
<dbReference type="EMBL" id="WNKQ01000012">
    <property type="protein sequence ID" value="KAF5847860.1"/>
    <property type="molecule type" value="Genomic_DNA"/>
</dbReference>
<comment type="caution">
    <text evidence="1">The sequence shown here is derived from an EMBL/GenBank/DDBJ whole genome shotgun (WGS) entry which is preliminary data.</text>
</comment>
<organism evidence="1 2">
    <name type="scientific">Cochliobolus sativus</name>
    <name type="common">Common root rot and spot blotch fungus</name>
    <name type="synonym">Bipolaris sorokiniana</name>
    <dbReference type="NCBI Taxonomy" id="45130"/>
    <lineage>
        <taxon>Eukaryota</taxon>
        <taxon>Fungi</taxon>
        <taxon>Dikarya</taxon>
        <taxon>Ascomycota</taxon>
        <taxon>Pezizomycotina</taxon>
        <taxon>Dothideomycetes</taxon>
        <taxon>Pleosporomycetidae</taxon>
        <taxon>Pleosporales</taxon>
        <taxon>Pleosporineae</taxon>
        <taxon>Pleosporaceae</taxon>
        <taxon>Bipolaris</taxon>
    </lineage>
</organism>
<sequence>MPPAPPGIAPEVLFRIEALFRNPNFSGISVAMDEQKYEVPVTNFPNALADIVCEDQPIRKESNPSINKTEVFMECDPDTEQEKVSRLSNQRHRVKGKGARKKHTRSTAKHDCSIQRIVAHFEYPSKTSLTPLLSTPCSPDVIKSTANSLFSIFSAFTHSIYCVSKYLTHHLPFPSSLVRLLVNNYLNVDTEYKMDTGIEVEPKKVVRVLAFAAG</sequence>
<dbReference type="AlphaFoldDB" id="A0A8H6DVD3"/>
<protein>
    <submittedName>
        <fullName evidence="1">Uncharacterized protein</fullName>
    </submittedName>
</protein>
<name>A0A8H6DVD3_COCSA</name>
<reference evidence="1" key="1">
    <citation type="submission" date="2019-11" db="EMBL/GenBank/DDBJ databases">
        <title>Bipolaris sorokiniana Genome sequencing.</title>
        <authorList>
            <person name="Wang H."/>
        </authorList>
    </citation>
    <scope>NUCLEOTIDE SEQUENCE</scope>
</reference>
<evidence type="ECO:0000313" key="1">
    <source>
        <dbReference type="EMBL" id="KAF5847860.1"/>
    </source>
</evidence>
<proteinExistence type="predicted"/>
<accession>A0A8H6DVD3</accession>
<dbReference type="Proteomes" id="UP000624244">
    <property type="component" value="Unassembled WGS sequence"/>
</dbReference>